<feature type="region of interest" description="Disordered" evidence="1">
    <location>
        <begin position="1"/>
        <end position="21"/>
    </location>
</feature>
<keyword evidence="3" id="KW-1185">Reference proteome</keyword>
<feature type="region of interest" description="Disordered" evidence="1">
    <location>
        <begin position="699"/>
        <end position="744"/>
    </location>
</feature>
<dbReference type="Proteomes" id="UP001521116">
    <property type="component" value="Unassembled WGS sequence"/>
</dbReference>
<accession>A0ABR3SSE7</accession>
<evidence type="ECO:0000313" key="3">
    <source>
        <dbReference type="Proteomes" id="UP001521116"/>
    </source>
</evidence>
<sequence>MAGGIDSRFNPLGPGGNQFDAPAGDLTNINWNDPASIFKVMGITGDGRMPLPTALPSPEAVRDEARRRSANIFQDWSFLKAVLERHEATIQKRWSKKTKEQRRKTLLSAWPDMPSTHRPDFDAFARESDHQRTKETRFKDSYMWPYMNQEDLLKPRNLLLLLNARARNPPDAFAMADYEAAHFGYTSKALVAPFLNEHTMMFTARRTPETYGELLSWDDHPESFEWMTSGKGMHPGYGLQILEMQERAWKFLADVSKQILHDISPDAMISDDFTVQPEPPSVSENETGFSSLAVIAAEAPYRAPANLDLTRLESLLASKVSASEDHIWALREDPSYFADCVNDYKEHRQEMIPDSKGQSHPVFKLGREHTFWNRVIGELIANAYLRLEIWSEFHDQVVKLRALQAKYAKDISVEKDLPEEYLSALLKFQHYLNHASKGPIGQLKQGVVASPPLRRFFVREPPEDPHSTRIRVREKPGNDQDETRMRLLWLFNALWDDDRRFLAGVTILVDELERLLQANTKAKELTSPYIADVVSDLAVMTECIRQIKIYQPWAQTFESHLVGKEEGLKRDWAERTKHWVQFLEVADGTTLANLGNPSDKKFFYPVEKRRTRENVDAMRCAEQNLDSFWSKTDEHMLAKRRSLDNTVVRQLLSQPRILQRTSEWVEPAKAPQQPARDLDSLCKPLSELYFDLEHRTERTIDRSGASAPRTKEKTRSAAQTSEEAATPPREPLERHLPGKQPTFPVDKRAHKVFSTLFYTPSASAQPGEVAWTDFLHAMNSAGLAPEKLYGSVWQFSPAELDVERSIQFHEPHPSGKLPFRMARRYGRRLNRAYGWHGGMFVLA</sequence>
<evidence type="ECO:0000313" key="2">
    <source>
        <dbReference type="EMBL" id="KAL1627736.1"/>
    </source>
</evidence>
<dbReference type="PANTHER" id="PTHR40788">
    <property type="entry name" value="CLR5 DOMAIN-CONTAINING PROTEIN-RELATED"/>
    <property type="match status" value="1"/>
</dbReference>
<name>A0ABR3SSE7_9PEZI</name>
<gene>
    <name evidence="2" type="ORF">SLS56_006185</name>
</gene>
<organism evidence="2 3">
    <name type="scientific">Neofusicoccum ribis</name>
    <dbReference type="NCBI Taxonomy" id="45134"/>
    <lineage>
        <taxon>Eukaryota</taxon>
        <taxon>Fungi</taxon>
        <taxon>Dikarya</taxon>
        <taxon>Ascomycota</taxon>
        <taxon>Pezizomycotina</taxon>
        <taxon>Dothideomycetes</taxon>
        <taxon>Dothideomycetes incertae sedis</taxon>
        <taxon>Botryosphaeriales</taxon>
        <taxon>Botryosphaeriaceae</taxon>
        <taxon>Neofusicoccum</taxon>
    </lineage>
</organism>
<evidence type="ECO:0000256" key="1">
    <source>
        <dbReference type="SAM" id="MobiDB-lite"/>
    </source>
</evidence>
<protein>
    <submittedName>
        <fullName evidence="2">Uncharacterized protein</fullName>
    </submittedName>
</protein>
<comment type="caution">
    <text evidence="2">The sequence shown here is derived from an EMBL/GenBank/DDBJ whole genome shotgun (WGS) entry which is preliminary data.</text>
</comment>
<dbReference type="PANTHER" id="PTHR40788:SF2">
    <property type="entry name" value="CLR5 DOMAIN-CONTAINING PROTEIN"/>
    <property type="match status" value="1"/>
</dbReference>
<dbReference type="EMBL" id="JAJVDC020000068">
    <property type="protein sequence ID" value="KAL1627736.1"/>
    <property type="molecule type" value="Genomic_DNA"/>
</dbReference>
<reference evidence="2 3" key="1">
    <citation type="submission" date="2024-02" db="EMBL/GenBank/DDBJ databases">
        <title>De novo assembly and annotation of 12 fungi associated with fruit tree decline syndrome in Ontario, Canada.</title>
        <authorList>
            <person name="Sulman M."/>
            <person name="Ellouze W."/>
            <person name="Ilyukhin E."/>
        </authorList>
    </citation>
    <scope>NUCLEOTIDE SEQUENCE [LARGE SCALE GENOMIC DNA]</scope>
    <source>
        <strain evidence="2 3">M1-105</strain>
    </source>
</reference>
<proteinExistence type="predicted"/>